<dbReference type="Proteomes" id="UP000274429">
    <property type="component" value="Unassembled WGS sequence"/>
</dbReference>
<name>A0A0R3X6N4_HYDTA</name>
<accession>A0A0R3X6N4</accession>
<gene>
    <name evidence="2" type="ORF">TTAC_LOCUS9160</name>
</gene>
<feature type="compositionally biased region" description="Acidic residues" evidence="1">
    <location>
        <begin position="20"/>
        <end position="30"/>
    </location>
</feature>
<sequence>MAVMKTLKDDDAEDRKSEERAEEEEEEEEGELRYFHLQGDTGGRHLVEGDVDHELNRERHFYPSRVGWHIIKEIGSHEQRVIGCCESAAASAW</sequence>
<dbReference type="EMBL" id="UYWX01020697">
    <property type="protein sequence ID" value="VDM33894.1"/>
    <property type="molecule type" value="Genomic_DNA"/>
</dbReference>
<reference evidence="4" key="1">
    <citation type="submission" date="2017-02" db="UniProtKB">
        <authorList>
            <consortium name="WormBaseParasite"/>
        </authorList>
    </citation>
    <scope>IDENTIFICATION</scope>
</reference>
<evidence type="ECO:0000313" key="3">
    <source>
        <dbReference type="Proteomes" id="UP000274429"/>
    </source>
</evidence>
<feature type="compositionally biased region" description="Basic and acidic residues" evidence="1">
    <location>
        <begin position="1"/>
        <end position="19"/>
    </location>
</feature>
<proteinExistence type="predicted"/>
<evidence type="ECO:0000313" key="4">
    <source>
        <dbReference type="WBParaSite" id="TTAC_0000917501-mRNA-1"/>
    </source>
</evidence>
<protein>
    <submittedName>
        <fullName evidence="2 4">Uncharacterized protein</fullName>
    </submittedName>
</protein>
<evidence type="ECO:0000313" key="2">
    <source>
        <dbReference type="EMBL" id="VDM33894.1"/>
    </source>
</evidence>
<organism evidence="4">
    <name type="scientific">Hydatigena taeniaeformis</name>
    <name type="common">Feline tapeworm</name>
    <name type="synonym">Taenia taeniaeformis</name>
    <dbReference type="NCBI Taxonomy" id="6205"/>
    <lineage>
        <taxon>Eukaryota</taxon>
        <taxon>Metazoa</taxon>
        <taxon>Spiralia</taxon>
        <taxon>Lophotrochozoa</taxon>
        <taxon>Platyhelminthes</taxon>
        <taxon>Cestoda</taxon>
        <taxon>Eucestoda</taxon>
        <taxon>Cyclophyllidea</taxon>
        <taxon>Taeniidae</taxon>
        <taxon>Hydatigera</taxon>
    </lineage>
</organism>
<keyword evidence="3" id="KW-1185">Reference proteome</keyword>
<reference evidence="2 3" key="2">
    <citation type="submission" date="2018-11" db="EMBL/GenBank/DDBJ databases">
        <authorList>
            <consortium name="Pathogen Informatics"/>
        </authorList>
    </citation>
    <scope>NUCLEOTIDE SEQUENCE [LARGE SCALE GENOMIC DNA]</scope>
</reference>
<feature type="region of interest" description="Disordered" evidence="1">
    <location>
        <begin position="1"/>
        <end position="33"/>
    </location>
</feature>
<dbReference type="WBParaSite" id="TTAC_0000917501-mRNA-1">
    <property type="protein sequence ID" value="TTAC_0000917501-mRNA-1"/>
    <property type="gene ID" value="TTAC_0000917501"/>
</dbReference>
<dbReference type="AlphaFoldDB" id="A0A0R3X6N4"/>
<evidence type="ECO:0000256" key="1">
    <source>
        <dbReference type="SAM" id="MobiDB-lite"/>
    </source>
</evidence>